<evidence type="ECO:0000313" key="4">
    <source>
        <dbReference type="EMBL" id="CTP85287.1"/>
    </source>
</evidence>
<keyword evidence="5" id="KW-1185">Reference proteome</keyword>
<dbReference type="PANTHER" id="PTHR11567:SF110">
    <property type="entry name" value="2-PHOSPHOXYLOSE PHOSPHATASE 1"/>
    <property type="match status" value="1"/>
</dbReference>
<dbReference type="InterPro" id="IPR029033">
    <property type="entry name" value="His_PPase_superfam"/>
</dbReference>
<dbReference type="InterPro" id="IPR050645">
    <property type="entry name" value="Histidine_acid_phosphatase"/>
</dbReference>
<organism evidence="4 5">
    <name type="scientific">Xanthomonas graminis pv. arrhenatheri LMG 727</name>
    <dbReference type="NCBI Taxonomy" id="1195923"/>
    <lineage>
        <taxon>Bacteria</taxon>
        <taxon>Pseudomonadati</taxon>
        <taxon>Pseudomonadota</taxon>
        <taxon>Gammaproteobacteria</taxon>
        <taxon>Lysobacterales</taxon>
        <taxon>Lysobacteraceae</taxon>
        <taxon>Xanthomonas</taxon>
        <taxon>Xanthomonas translucens group</taxon>
        <taxon>Xanthomonas graminis</taxon>
    </lineage>
</organism>
<feature type="signal peptide" evidence="3">
    <location>
        <begin position="1"/>
        <end position="36"/>
    </location>
</feature>
<dbReference type="Pfam" id="PF00328">
    <property type="entry name" value="His_Phos_2"/>
    <property type="match status" value="1"/>
</dbReference>
<evidence type="ECO:0000256" key="3">
    <source>
        <dbReference type="SAM" id="SignalP"/>
    </source>
</evidence>
<comment type="similarity">
    <text evidence="1">Belongs to the histidine acid phosphatase family.</text>
</comment>
<dbReference type="Proteomes" id="UP000046187">
    <property type="component" value="Unassembled WGS sequence"/>
</dbReference>
<accession>A0A0K2ZK17</accession>
<dbReference type="RefSeq" id="WP_081004838.1">
    <property type="nucleotide sequence ID" value="NZ_CXOI01000019.1"/>
</dbReference>
<dbReference type="SUPFAM" id="SSF53254">
    <property type="entry name" value="Phosphoglycerate mutase-like"/>
    <property type="match status" value="1"/>
</dbReference>
<feature type="chain" id="PRO_5005492536" evidence="3">
    <location>
        <begin position="37"/>
        <end position="459"/>
    </location>
</feature>
<evidence type="ECO:0000256" key="1">
    <source>
        <dbReference type="ARBA" id="ARBA00005375"/>
    </source>
</evidence>
<dbReference type="AlphaFoldDB" id="A0A0K2ZK17"/>
<sequence>MYASIATRVAAAAGSRRWPRAAALVLLAVTALPAAAAAAQVANGNAAHAGANAPAQVRLSIVVMRHGVRAPTKDPHALARYAAQPWPQWPVAPGMLTAHGAAGMQALGARYRQRWLGEGVLAPGCDAAQVVLIADSTPRNHASAAAFGEGLQPGCHAHYLALPSAQNNPLFHYAAGEDKNDDKDDDAVAAPLHPDAATRARLRALQRVLSGCQGAAACAAPAPDQDTPRLDDPQRLDDPAQAAKLLKTAGSLAENLMLEYAQGLPLAQVAWGRADATALQRLIGLHNAAFDHSKRALPAARAGGSNLLAHLLATLQAAAGQTPAVAPLAPAQTRALLLLGHDTNLAHLAGLLDVPGAVPGQPDAYPPGGALLLELVRQGGRDYLQLRSVVPTLQALRDNRFDGAALRERRWPLPGCGGRLRCPLAVALPALQARLDAQQVQAEAPAMRAWPVQAAAAGQ</sequence>
<keyword evidence="3" id="KW-0732">Signal</keyword>
<proteinExistence type="inferred from homology"/>
<evidence type="ECO:0000256" key="2">
    <source>
        <dbReference type="ARBA" id="ARBA00022801"/>
    </source>
</evidence>
<dbReference type="Gene3D" id="3.40.50.1240">
    <property type="entry name" value="Phosphoglycerate mutase-like"/>
    <property type="match status" value="2"/>
</dbReference>
<dbReference type="GO" id="GO:0030288">
    <property type="term" value="C:outer membrane-bounded periplasmic space"/>
    <property type="evidence" value="ECO:0007669"/>
    <property type="project" value="TreeGrafter"/>
</dbReference>
<dbReference type="GO" id="GO:0050308">
    <property type="term" value="F:sugar-phosphatase activity"/>
    <property type="evidence" value="ECO:0007669"/>
    <property type="project" value="TreeGrafter"/>
</dbReference>
<gene>
    <name evidence="4" type="ORF">XTALMG727_1275</name>
</gene>
<reference evidence="5" key="1">
    <citation type="submission" date="2015-07" db="EMBL/GenBank/DDBJ databases">
        <authorList>
            <person name="Wibberg D."/>
        </authorList>
    </citation>
    <scope>NUCLEOTIDE SEQUENCE [LARGE SCALE GENOMIC DNA]</scope>
</reference>
<keyword evidence="2" id="KW-0378">Hydrolase</keyword>
<dbReference type="InterPro" id="IPR000560">
    <property type="entry name" value="His_Pase_clade-2"/>
</dbReference>
<protein>
    <submittedName>
        <fullName evidence="4">Histidine acid phosphatase</fullName>
    </submittedName>
</protein>
<name>A0A0K2ZK17_9XANT</name>
<dbReference type="CDD" id="cd07061">
    <property type="entry name" value="HP_HAP_like"/>
    <property type="match status" value="1"/>
</dbReference>
<dbReference type="PANTHER" id="PTHR11567">
    <property type="entry name" value="ACID PHOSPHATASE-RELATED"/>
    <property type="match status" value="1"/>
</dbReference>
<dbReference type="EMBL" id="CXOI01000019">
    <property type="protein sequence ID" value="CTP85287.1"/>
    <property type="molecule type" value="Genomic_DNA"/>
</dbReference>
<evidence type="ECO:0000313" key="5">
    <source>
        <dbReference type="Proteomes" id="UP000046187"/>
    </source>
</evidence>